<gene>
    <name evidence="2" type="ORF">XA68_11147</name>
</gene>
<reference evidence="2 3" key="2">
    <citation type="journal article" date="2017" name="Sci. Rep.">
        <title>Ant-infecting Ophiocordyceps genomes reveal a high diversity of potential behavioral manipulation genes and a possible major role for enterotoxins.</title>
        <authorList>
            <person name="de Bekker C."/>
            <person name="Ohm R.A."/>
            <person name="Evans H.C."/>
            <person name="Brachmann A."/>
            <person name="Hughes D.P."/>
        </authorList>
    </citation>
    <scope>NUCLEOTIDE SEQUENCE [LARGE SCALE GENOMIC DNA]</scope>
    <source>
        <strain evidence="2 3">SC16a</strain>
    </source>
</reference>
<keyword evidence="1" id="KW-1133">Transmembrane helix</keyword>
<protein>
    <submittedName>
        <fullName evidence="2">Uncharacterized protein</fullName>
    </submittedName>
</protein>
<evidence type="ECO:0000313" key="2">
    <source>
        <dbReference type="EMBL" id="PFH60301.1"/>
    </source>
</evidence>
<evidence type="ECO:0000313" key="3">
    <source>
        <dbReference type="Proteomes" id="UP000037136"/>
    </source>
</evidence>
<dbReference type="Proteomes" id="UP000037136">
    <property type="component" value="Unassembled WGS sequence"/>
</dbReference>
<organism evidence="2 3">
    <name type="scientific">Ophiocordyceps unilateralis</name>
    <name type="common">Zombie-ant fungus</name>
    <name type="synonym">Torrubia unilateralis</name>
    <dbReference type="NCBI Taxonomy" id="268505"/>
    <lineage>
        <taxon>Eukaryota</taxon>
        <taxon>Fungi</taxon>
        <taxon>Dikarya</taxon>
        <taxon>Ascomycota</taxon>
        <taxon>Pezizomycotina</taxon>
        <taxon>Sordariomycetes</taxon>
        <taxon>Hypocreomycetidae</taxon>
        <taxon>Hypocreales</taxon>
        <taxon>Ophiocordycipitaceae</taxon>
        <taxon>Ophiocordyceps</taxon>
    </lineage>
</organism>
<dbReference type="EMBL" id="LAZP02000137">
    <property type="protein sequence ID" value="PFH60301.1"/>
    <property type="molecule type" value="Genomic_DNA"/>
</dbReference>
<keyword evidence="1" id="KW-0812">Transmembrane</keyword>
<reference evidence="2 3" key="1">
    <citation type="journal article" date="2015" name="BMC Genomics">
        <title>Gene expression during zombie ant biting behavior reflects the complexity underlying fungal parasitic behavioral manipulation.</title>
        <authorList>
            <person name="de Bekker C."/>
            <person name="Ohm R.A."/>
            <person name="Loreto R.G."/>
            <person name="Sebastian A."/>
            <person name="Albert I."/>
            <person name="Merrow M."/>
            <person name="Brachmann A."/>
            <person name="Hughes D.P."/>
        </authorList>
    </citation>
    <scope>NUCLEOTIDE SEQUENCE [LARGE SCALE GENOMIC DNA]</scope>
    <source>
        <strain evidence="2 3">SC16a</strain>
    </source>
</reference>
<feature type="transmembrane region" description="Helical" evidence="1">
    <location>
        <begin position="89"/>
        <end position="112"/>
    </location>
</feature>
<name>A0A2A9PH04_OPHUN</name>
<keyword evidence="3" id="KW-1185">Reference proteome</keyword>
<comment type="caution">
    <text evidence="2">The sequence shown here is derived from an EMBL/GenBank/DDBJ whole genome shotgun (WGS) entry which is preliminary data.</text>
</comment>
<dbReference type="AlphaFoldDB" id="A0A2A9PH04"/>
<evidence type="ECO:0000256" key="1">
    <source>
        <dbReference type="SAM" id="Phobius"/>
    </source>
</evidence>
<proteinExistence type="predicted"/>
<keyword evidence="1" id="KW-0472">Membrane</keyword>
<accession>A0A2A9PH04</accession>
<sequence length="154" mass="15603">MGPTAAAAAAAAAAPLGGSLGSAPASTVQSRSEAIRCLSGLGSRRRIARFAAAATHVVADSASSDMGQGAVMAGPWRMVRSRRLRGVELLLLLPLLLLVVVVVVVVVVAWLADVAVAVLSDAGEEEFVVMLYVMFGTTAEGAIATVNTTGVGWT</sequence>